<protein>
    <submittedName>
        <fullName evidence="2">Uma2 family endonuclease</fullName>
    </submittedName>
</protein>
<keyword evidence="3" id="KW-1185">Reference proteome</keyword>
<feature type="domain" description="Putative restriction endonuclease" evidence="1">
    <location>
        <begin position="11"/>
        <end position="153"/>
    </location>
</feature>
<dbReference type="InterPro" id="IPR008538">
    <property type="entry name" value="Uma2"/>
</dbReference>
<organism evidence="2 3">
    <name type="scientific">Arcicella aurantiaca</name>
    <dbReference type="NCBI Taxonomy" id="591202"/>
    <lineage>
        <taxon>Bacteria</taxon>
        <taxon>Pseudomonadati</taxon>
        <taxon>Bacteroidota</taxon>
        <taxon>Cytophagia</taxon>
        <taxon>Cytophagales</taxon>
        <taxon>Flectobacillaceae</taxon>
        <taxon>Arcicella</taxon>
    </lineage>
</organism>
<dbReference type="Pfam" id="PF05685">
    <property type="entry name" value="Uma2"/>
    <property type="match status" value="1"/>
</dbReference>
<gene>
    <name evidence="2" type="ORF">LV89_02736</name>
</gene>
<evidence type="ECO:0000313" key="2">
    <source>
        <dbReference type="EMBL" id="PWK26255.1"/>
    </source>
</evidence>
<dbReference type="InterPro" id="IPR012296">
    <property type="entry name" value="Nuclease_put_TT1808"/>
</dbReference>
<proteinExistence type="predicted"/>
<dbReference type="SUPFAM" id="SSF52980">
    <property type="entry name" value="Restriction endonuclease-like"/>
    <property type="match status" value="1"/>
</dbReference>
<keyword evidence="2" id="KW-0540">Nuclease</keyword>
<dbReference type="PANTHER" id="PTHR36558">
    <property type="entry name" value="GLR1098 PROTEIN"/>
    <property type="match status" value="1"/>
</dbReference>
<dbReference type="Gene3D" id="3.90.1570.10">
    <property type="entry name" value="tt1808, chain A"/>
    <property type="match status" value="1"/>
</dbReference>
<dbReference type="CDD" id="cd06260">
    <property type="entry name" value="DUF820-like"/>
    <property type="match status" value="1"/>
</dbReference>
<comment type="caution">
    <text evidence="2">The sequence shown here is derived from an EMBL/GenBank/DDBJ whole genome shotgun (WGS) entry which is preliminary data.</text>
</comment>
<dbReference type="AlphaFoldDB" id="A0A316E8D3"/>
<dbReference type="OrthoDB" id="668969at2"/>
<reference evidence="2 3" key="1">
    <citation type="submission" date="2018-05" db="EMBL/GenBank/DDBJ databases">
        <title>Genomic Encyclopedia of Archaeal and Bacterial Type Strains, Phase II (KMG-II): from individual species to whole genera.</title>
        <authorList>
            <person name="Goeker M."/>
        </authorList>
    </citation>
    <scope>NUCLEOTIDE SEQUENCE [LARGE SCALE GENOMIC DNA]</scope>
    <source>
        <strain evidence="2 3">DSM 22214</strain>
    </source>
</reference>
<dbReference type="EMBL" id="QGGO01000013">
    <property type="protein sequence ID" value="PWK26255.1"/>
    <property type="molecule type" value="Genomic_DNA"/>
</dbReference>
<name>A0A316E8D3_9BACT</name>
<keyword evidence="2" id="KW-0378">Hydrolase</keyword>
<keyword evidence="2" id="KW-0255">Endonuclease</keyword>
<dbReference type="PANTHER" id="PTHR36558:SF1">
    <property type="entry name" value="RESTRICTION ENDONUCLEASE DOMAIN-CONTAINING PROTEIN-RELATED"/>
    <property type="match status" value="1"/>
</dbReference>
<evidence type="ECO:0000313" key="3">
    <source>
        <dbReference type="Proteomes" id="UP000245489"/>
    </source>
</evidence>
<dbReference type="Proteomes" id="UP000245489">
    <property type="component" value="Unassembled WGS sequence"/>
</dbReference>
<evidence type="ECO:0000259" key="1">
    <source>
        <dbReference type="Pfam" id="PF05685"/>
    </source>
</evidence>
<dbReference type="InterPro" id="IPR011335">
    <property type="entry name" value="Restrct_endonuc-II-like"/>
</dbReference>
<sequence length="193" mass="21921">MSLPKISYYSPEEYLHLEREASYKSEYFQGEIFAMAGASFNHNIVNENCSVLVGSYLKKKPCQSFSRDMKLHIPANTLYTYPDLMVVCGDKKFLDDGKDVILNPVIIIEILSKSTEAYDRGEKFALYRSIPSLREYVLISSTSIRAEVMRKESDLGLWFLASEADTLEGSIEIKNINLTLSLSDIYEETEGIV</sequence>
<dbReference type="GO" id="GO:0004519">
    <property type="term" value="F:endonuclease activity"/>
    <property type="evidence" value="ECO:0007669"/>
    <property type="project" value="UniProtKB-KW"/>
</dbReference>
<accession>A0A316E8D3</accession>
<dbReference type="RefSeq" id="WP_109743455.1">
    <property type="nucleotide sequence ID" value="NZ_QGGO01000013.1"/>
</dbReference>